<sequence>MKLLNKTTVFLSAALFLGFLAVSCSQESSEQTETMDQSESVDLTWDSVQDSTDIVVSVTGFSGPEAVRYDPAQDVYFVSNFNGDAAGDANGFISKVSSDGTIDDLQFITGSDIRPLHGPRGMYITGDTLWAADAEGVHGFDTESGELLSFIDFTSHEPGFLNDVVQGADGNLYVTDTGKSTVYRVEDGSPVVLVENLPAPPNGITIDPDNNLVLAPWEGATMFPVLAVGDPGYEEYANAQSGGNFDGIEFVNGRMVVASQNDNSIHVIYDGTDHIAIQTPGDPADIGIDTQRNHIAVPYIALNRVDIWQLPTD</sequence>
<evidence type="ECO:0000313" key="2">
    <source>
        <dbReference type="EMBL" id="MCG2589871.1"/>
    </source>
</evidence>
<feature type="signal peptide" evidence="1">
    <location>
        <begin position="1"/>
        <end position="21"/>
    </location>
</feature>
<gene>
    <name evidence="2" type="ORF">L6773_14920</name>
</gene>
<feature type="chain" id="PRO_5046662141" description="SMP-30/Gluconolactonase/LRE-like region domain-containing protein" evidence="1">
    <location>
        <begin position="22"/>
        <end position="313"/>
    </location>
</feature>
<dbReference type="Gene3D" id="2.120.10.30">
    <property type="entry name" value="TolB, C-terminal domain"/>
    <property type="match status" value="1"/>
</dbReference>
<name>A0ABS9KG86_9BACT</name>
<dbReference type="Proteomes" id="UP001165366">
    <property type="component" value="Unassembled WGS sequence"/>
</dbReference>
<keyword evidence="1" id="KW-0732">Signal</keyword>
<evidence type="ECO:0008006" key="4">
    <source>
        <dbReference type="Google" id="ProtNLM"/>
    </source>
</evidence>
<evidence type="ECO:0000256" key="1">
    <source>
        <dbReference type="SAM" id="SignalP"/>
    </source>
</evidence>
<evidence type="ECO:0000313" key="3">
    <source>
        <dbReference type="Proteomes" id="UP001165366"/>
    </source>
</evidence>
<reference evidence="2" key="1">
    <citation type="submission" date="2022-01" db="EMBL/GenBank/DDBJ databases">
        <authorList>
            <person name="Wang Y."/>
        </authorList>
    </citation>
    <scope>NUCLEOTIDE SEQUENCE</scope>
    <source>
        <strain evidence="2">WB101</strain>
    </source>
</reference>
<dbReference type="EMBL" id="JAKLWS010000022">
    <property type="protein sequence ID" value="MCG2589871.1"/>
    <property type="molecule type" value="Genomic_DNA"/>
</dbReference>
<protein>
    <recommendedName>
        <fullName evidence="4">SMP-30/Gluconolactonase/LRE-like region domain-containing protein</fullName>
    </recommendedName>
</protein>
<dbReference type="SUPFAM" id="SSF63829">
    <property type="entry name" value="Calcium-dependent phosphotriesterase"/>
    <property type="match status" value="1"/>
</dbReference>
<organism evidence="2 3">
    <name type="scientific">Rhodohalobacter sulfatireducens</name>
    <dbReference type="NCBI Taxonomy" id="2911366"/>
    <lineage>
        <taxon>Bacteria</taxon>
        <taxon>Pseudomonadati</taxon>
        <taxon>Balneolota</taxon>
        <taxon>Balneolia</taxon>
        <taxon>Balneolales</taxon>
        <taxon>Balneolaceae</taxon>
        <taxon>Rhodohalobacter</taxon>
    </lineage>
</organism>
<keyword evidence="3" id="KW-1185">Reference proteome</keyword>
<dbReference type="InterPro" id="IPR011042">
    <property type="entry name" value="6-blade_b-propeller_TolB-like"/>
</dbReference>
<accession>A0ABS9KG86</accession>
<reference evidence="2" key="2">
    <citation type="submission" date="2024-05" db="EMBL/GenBank/DDBJ databases">
        <title>Rhodohalobacter halophilus gen. nov., sp. nov., a moderately halophilic member of the family Balneolaceae.</title>
        <authorList>
            <person name="Xia J."/>
        </authorList>
    </citation>
    <scope>NUCLEOTIDE SEQUENCE</scope>
    <source>
        <strain evidence="2">WB101</strain>
    </source>
</reference>
<comment type="caution">
    <text evidence="2">The sequence shown here is derived from an EMBL/GenBank/DDBJ whole genome shotgun (WGS) entry which is preliminary data.</text>
</comment>
<dbReference type="PROSITE" id="PS51257">
    <property type="entry name" value="PROKAR_LIPOPROTEIN"/>
    <property type="match status" value="1"/>
</dbReference>
<dbReference type="RefSeq" id="WP_237855229.1">
    <property type="nucleotide sequence ID" value="NZ_JAKLWS010000022.1"/>
</dbReference>
<proteinExistence type="predicted"/>